<protein>
    <submittedName>
        <fullName evidence="6">Uncharacterized protein</fullName>
    </submittedName>
</protein>
<dbReference type="InterPro" id="IPR027417">
    <property type="entry name" value="P-loop_NTPase"/>
</dbReference>
<gene>
    <name evidence="7" type="ORF">CM83_17385</name>
    <name evidence="6" type="ORF">CM83_17388</name>
</gene>
<accession>A0A0A9Z881</accession>
<dbReference type="GO" id="GO:0005524">
    <property type="term" value="F:ATP binding"/>
    <property type="evidence" value="ECO:0007669"/>
    <property type="project" value="UniProtKB-KW"/>
</dbReference>
<keyword evidence="1 3" id="KW-0547">Nucleotide-binding</keyword>
<feature type="domain" description="AAA ATPase AAA+ lid" evidence="5">
    <location>
        <begin position="118"/>
        <end position="157"/>
    </location>
</feature>
<evidence type="ECO:0000256" key="2">
    <source>
        <dbReference type="ARBA" id="ARBA00022840"/>
    </source>
</evidence>
<dbReference type="Pfam" id="PF17862">
    <property type="entry name" value="AAA_lid_3"/>
    <property type="match status" value="1"/>
</dbReference>
<dbReference type="PANTHER" id="PTHR23077:SF171">
    <property type="entry name" value="NUCLEAR VALOSIN-CONTAINING PROTEIN-LIKE"/>
    <property type="match status" value="1"/>
</dbReference>
<organism evidence="6">
    <name type="scientific">Lygus hesperus</name>
    <name type="common">Western plant bug</name>
    <dbReference type="NCBI Taxonomy" id="30085"/>
    <lineage>
        <taxon>Eukaryota</taxon>
        <taxon>Metazoa</taxon>
        <taxon>Ecdysozoa</taxon>
        <taxon>Arthropoda</taxon>
        <taxon>Hexapoda</taxon>
        <taxon>Insecta</taxon>
        <taxon>Pterygota</taxon>
        <taxon>Neoptera</taxon>
        <taxon>Paraneoptera</taxon>
        <taxon>Hemiptera</taxon>
        <taxon>Heteroptera</taxon>
        <taxon>Panheteroptera</taxon>
        <taxon>Cimicomorpha</taxon>
        <taxon>Miridae</taxon>
        <taxon>Mirini</taxon>
        <taxon>Lygus</taxon>
    </lineage>
</organism>
<sequence>MWFGESEANVRDVFDKARAAAPCVLFFDELDSVARARGGHGDSGASDRVINQLLTEMDGMTVKKNVFIIGATNRPDVLDPAIMRPGRLDQLLYIPLPDKASRVAILRANFRKSPLAADIDIDQIAAATHGFSGADLSGICQRACKMAIRESINKEIQLE</sequence>
<evidence type="ECO:0000313" key="7">
    <source>
        <dbReference type="EMBL" id="JAG40615.1"/>
    </source>
</evidence>
<reference evidence="6" key="1">
    <citation type="journal article" date="2014" name="PLoS ONE">
        <title>Transcriptome-Based Identification of ABC Transporters in the Western Tarnished Plant Bug Lygus hesperus.</title>
        <authorList>
            <person name="Hull J.J."/>
            <person name="Chaney K."/>
            <person name="Geib S.M."/>
            <person name="Fabrick J.A."/>
            <person name="Brent C.S."/>
            <person name="Walsh D."/>
            <person name="Lavine L.C."/>
        </authorList>
    </citation>
    <scope>NUCLEOTIDE SEQUENCE</scope>
</reference>
<dbReference type="Pfam" id="PF00004">
    <property type="entry name" value="AAA"/>
    <property type="match status" value="1"/>
</dbReference>
<reference evidence="6" key="2">
    <citation type="submission" date="2014-07" db="EMBL/GenBank/DDBJ databases">
        <authorList>
            <person name="Hull J."/>
        </authorList>
    </citation>
    <scope>NUCLEOTIDE SEQUENCE</scope>
</reference>
<dbReference type="GO" id="GO:0005829">
    <property type="term" value="C:cytosol"/>
    <property type="evidence" value="ECO:0007669"/>
    <property type="project" value="TreeGrafter"/>
</dbReference>
<dbReference type="SUPFAM" id="SSF52540">
    <property type="entry name" value="P-loop containing nucleoside triphosphate hydrolases"/>
    <property type="match status" value="1"/>
</dbReference>
<evidence type="ECO:0000259" key="4">
    <source>
        <dbReference type="Pfam" id="PF00004"/>
    </source>
</evidence>
<dbReference type="InterPro" id="IPR050168">
    <property type="entry name" value="AAA_ATPase_domain"/>
</dbReference>
<dbReference type="GO" id="GO:0005634">
    <property type="term" value="C:nucleus"/>
    <property type="evidence" value="ECO:0007669"/>
    <property type="project" value="TreeGrafter"/>
</dbReference>
<dbReference type="Gene3D" id="6.10.20.150">
    <property type="match status" value="1"/>
</dbReference>
<dbReference type="EMBL" id="GBHO01002990">
    <property type="protein sequence ID" value="JAG40614.1"/>
    <property type="molecule type" value="Transcribed_RNA"/>
</dbReference>
<proteinExistence type="inferred from homology"/>
<name>A0A0A9Z881_LYGHE</name>
<dbReference type="InterPro" id="IPR003960">
    <property type="entry name" value="ATPase_AAA_CS"/>
</dbReference>
<dbReference type="GO" id="GO:0051228">
    <property type="term" value="P:mitotic spindle disassembly"/>
    <property type="evidence" value="ECO:0007669"/>
    <property type="project" value="TreeGrafter"/>
</dbReference>
<keyword evidence="2 3" id="KW-0067">ATP-binding</keyword>
<dbReference type="AlphaFoldDB" id="A0A0A9Z881"/>
<dbReference type="GO" id="GO:0034098">
    <property type="term" value="C:VCP-NPL4-UFD1 AAA ATPase complex"/>
    <property type="evidence" value="ECO:0007669"/>
    <property type="project" value="TreeGrafter"/>
</dbReference>
<comment type="similarity">
    <text evidence="3">Belongs to the AAA ATPase family.</text>
</comment>
<evidence type="ECO:0000259" key="5">
    <source>
        <dbReference type="Pfam" id="PF17862"/>
    </source>
</evidence>
<evidence type="ECO:0000256" key="3">
    <source>
        <dbReference type="RuleBase" id="RU003651"/>
    </source>
</evidence>
<dbReference type="GO" id="GO:0030970">
    <property type="term" value="P:retrograde protein transport, ER to cytosol"/>
    <property type="evidence" value="ECO:0007669"/>
    <property type="project" value="TreeGrafter"/>
</dbReference>
<dbReference type="PROSITE" id="PS00674">
    <property type="entry name" value="AAA"/>
    <property type="match status" value="1"/>
</dbReference>
<dbReference type="PANTHER" id="PTHR23077">
    <property type="entry name" value="AAA-FAMILY ATPASE"/>
    <property type="match status" value="1"/>
</dbReference>
<dbReference type="GO" id="GO:0031593">
    <property type="term" value="F:polyubiquitin modification-dependent protein binding"/>
    <property type="evidence" value="ECO:0007669"/>
    <property type="project" value="TreeGrafter"/>
</dbReference>
<dbReference type="Gene3D" id="3.40.50.300">
    <property type="entry name" value="P-loop containing nucleotide triphosphate hydrolases"/>
    <property type="match status" value="1"/>
</dbReference>
<dbReference type="EMBL" id="GBHO01002989">
    <property type="protein sequence ID" value="JAG40615.1"/>
    <property type="molecule type" value="Transcribed_RNA"/>
</dbReference>
<dbReference type="InterPro" id="IPR003959">
    <property type="entry name" value="ATPase_AAA_core"/>
</dbReference>
<feature type="domain" description="ATPase AAA-type core" evidence="4">
    <location>
        <begin position="2"/>
        <end position="96"/>
    </location>
</feature>
<dbReference type="GO" id="GO:0097352">
    <property type="term" value="P:autophagosome maturation"/>
    <property type="evidence" value="ECO:0007669"/>
    <property type="project" value="TreeGrafter"/>
</dbReference>
<evidence type="ECO:0000313" key="6">
    <source>
        <dbReference type="EMBL" id="JAG40614.1"/>
    </source>
</evidence>
<dbReference type="InterPro" id="IPR041569">
    <property type="entry name" value="AAA_lid_3"/>
</dbReference>
<evidence type="ECO:0000256" key="1">
    <source>
        <dbReference type="ARBA" id="ARBA00022741"/>
    </source>
</evidence>
<dbReference type="GO" id="GO:0016887">
    <property type="term" value="F:ATP hydrolysis activity"/>
    <property type="evidence" value="ECO:0007669"/>
    <property type="project" value="InterPro"/>
</dbReference>